<keyword evidence="2" id="KW-1185">Reference proteome</keyword>
<reference evidence="1 2" key="1">
    <citation type="submission" date="2014-11" db="EMBL/GenBank/DDBJ databases">
        <title>Genetic blueprint of the zoonotic pathogen Toxocara canis.</title>
        <authorList>
            <person name="Zhu X.-Q."/>
            <person name="Korhonen P.K."/>
            <person name="Cai H."/>
            <person name="Young N.D."/>
            <person name="Nejsum P."/>
            <person name="von Samson-Himmelstjerna G."/>
            <person name="Boag P.R."/>
            <person name="Tan P."/>
            <person name="Li Q."/>
            <person name="Min J."/>
            <person name="Yang Y."/>
            <person name="Wang X."/>
            <person name="Fang X."/>
            <person name="Hall R.S."/>
            <person name="Hofmann A."/>
            <person name="Sternberg P.W."/>
            <person name="Jex A.R."/>
            <person name="Gasser R.B."/>
        </authorList>
    </citation>
    <scope>NUCLEOTIDE SEQUENCE [LARGE SCALE GENOMIC DNA]</scope>
    <source>
        <strain evidence="1">PN_DK_2014</strain>
    </source>
</reference>
<name>A0A0B2V6K6_TOXCA</name>
<gene>
    <name evidence="1" type="ORF">Tcan_10523</name>
</gene>
<protein>
    <submittedName>
        <fullName evidence="1">Uncharacterized protein</fullName>
    </submittedName>
</protein>
<organism evidence="1 2">
    <name type="scientific">Toxocara canis</name>
    <name type="common">Canine roundworm</name>
    <dbReference type="NCBI Taxonomy" id="6265"/>
    <lineage>
        <taxon>Eukaryota</taxon>
        <taxon>Metazoa</taxon>
        <taxon>Ecdysozoa</taxon>
        <taxon>Nematoda</taxon>
        <taxon>Chromadorea</taxon>
        <taxon>Rhabditida</taxon>
        <taxon>Spirurina</taxon>
        <taxon>Ascaridomorpha</taxon>
        <taxon>Ascaridoidea</taxon>
        <taxon>Toxocaridae</taxon>
        <taxon>Toxocara</taxon>
    </lineage>
</organism>
<proteinExistence type="predicted"/>
<comment type="caution">
    <text evidence="1">The sequence shown here is derived from an EMBL/GenBank/DDBJ whole genome shotgun (WGS) entry which is preliminary data.</text>
</comment>
<evidence type="ECO:0000313" key="1">
    <source>
        <dbReference type="EMBL" id="KHN77092.1"/>
    </source>
</evidence>
<sequence>MRSFRLMRYPCRQHSQLKISGAPNNDLLLCLAFILASKVDGYGYAGSEPESQFWLSLVGQSV</sequence>
<accession>A0A0B2V6K6</accession>
<dbReference type="AlphaFoldDB" id="A0A0B2V6K6"/>
<dbReference type="Proteomes" id="UP000031036">
    <property type="component" value="Unassembled WGS sequence"/>
</dbReference>
<evidence type="ECO:0000313" key="2">
    <source>
        <dbReference type="Proteomes" id="UP000031036"/>
    </source>
</evidence>
<dbReference type="EMBL" id="JPKZ01002385">
    <property type="protein sequence ID" value="KHN77092.1"/>
    <property type="molecule type" value="Genomic_DNA"/>
</dbReference>